<dbReference type="InterPro" id="IPR038728">
    <property type="entry name" value="YkvI-like"/>
</dbReference>
<dbReference type="RefSeq" id="WP_120168874.1">
    <property type="nucleotide sequence ID" value="NZ_MCIB01000013.1"/>
</dbReference>
<dbReference type="PANTHER" id="PTHR37814:SF1">
    <property type="entry name" value="MEMBRANE PROTEIN"/>
    <property type="match status" value="1"/>
</dbReference>
<evidence type="ECO:0000313" key="3">
    <source>
        <dbReference type="Proteomes" id="UP000284177"/>
    </source>
</evidence>
<evidence type="ECO:0000256" key="1">
    <source>
        <dbReference type="SAM" id="Phobius"/>
    </source>
</evidence>
<comment type="caution">
    <text evidence="2">The sequence shown here is derived from an EMBL/GenBank/DDBJ whole genome shotgun (WGS) entry which is preliminary data.</text>
</comment>
<dbReference type="OrthoDB" id="4424890at2"/>
<gene>
    <name evidence="2" type="ORF">BET03_11315</name>
</gene>
<keyword evidence="1" id="KW-0472">Membrane</keyword>
<feature type="transmembrane region" description="Helical" evidence="1">
    <location>
        <begin position="87"/>
        <end position="108"/>
    </location>
</feature>
<dbReference type="AlphaFoldDB" id="A0A419T3L2"/>
<feature type="transmembrane region" description="Helical" evidence="1">
    <location>
        <begin position="114"/>
        <end position="133"/>
    </location>
</feature>
<dbReference type="Proteomes" id="UP000284177">
    <property type="component" value="Unassembled WGS sequence"/>
</dbReference>
<dbReference type="EMBL" id="MCIB01000013">
    <property type="protein sequence ID" value="RKD32062.1"/>
    <property type="molecule type" value="Genomic_DNA"/>
</dbReference>
<evidence type="ECO:0008006" key="4">
    <source>
        <dbReference type="Google" id="ProtNLM"/>
    </source>
</evidence>
<feature type="transmembrane region" description="Helical" evidence="1">
    <location>
        <begin position="140"/>
        <end position="162"/>
    </location>
</feature>
<feature type="transmembrane region" description="Helical" evidence="1">
    <location>
        <begin position="321"/>
        <end position="343"/>
    </location>
</feature>
<keyword evidence="3" id="KW-1185">Reference proteome</keyword>
<name>A0A419T3L2_9FIRM</name>
<dbReference type="PANTHER" id="PTHR37814">
    <property type="entry name" value="CONSERVED MEMBRANE PROTEIN"/>
    <property type="match status" value="1"/>
</dbReference>
<accession>A0A419T3L2</accession>
<keyword evidence="1" id="KW-1133">Transmembrane helix</keyword>
<sequence>MKNKNWLKLASIYIGTVIGAGFASGQEIMQFFIVFGYKGLFGIILATFLFSILGSSVLLNVYRNKIDGYEKFLTPIFGKSLGKITEIIIIIFLLAGYCVMLAGSGAIFKEQFNISYNIGIYLMALVTLITFLFNIKGLSTVNTILVPILLLGVILTGGISILKNGFQISNFSGGEIAKTSHWIISSILYVSYNSITTVVIMSSLLPIISDKKTALKGGIFGGLGLGVLALFIGVPLLGYTTDINGLEVPMLKIAENLGNNGSLLYGIILWGAMFTTALSNGFGFIKRISSLLKVNQPIFSIIFCISAIPIARIGFTKLIITIYPLFGYLGFIIFVFIVGRFFIKEFKNYIKKIK</sequence>
<reference evidence="2 3" key="1">
    <citation type="submission" date="2016-08" db="EMBL/GenBank/DDBJ databases">
        <title>Novel Firmicutes and Novel Genomes.</title>
        <authorList>
            <person name="Poppleton D.I."/>
            <person name="Gribaldo S."/>
        </authorList>
    </citation>
    <scope>NUCLEOTIDE SEQUENCE [LARGE SCALE GENOMIC DNA]</scope>
    <source>
        <strain evidence="2 3">CTT3</strain>
    </source>
</reference>
<organism evidence="2 3">
    <name type="scientific">Thermohalobacter berrensis</name>
    <dbReference type="NCBI Taxonomy" id="99594"/>
    <lineage>
        <taxon>Bacteria</taxon>
        <taxon>Bacillati</taxon>
        <taxon>Bacillota</taxon>
        <taxon>Tissierellia</taxon>
        <taxon>Tissierellales</taxon>
        <taxon>Thermohalobacteraceae</taxon>
        <taxon>Thermohalobacter</taxon>
    </lineage>
</organism>
<feature type="transmembrane region" description="Helical" evidence="1">
    <location>
        <begin position="39"/>
        <end position="62"/>
    </location>
</feature>
<feature type="transmembrane region" description="Helical" evidence="1">
    <location>
        <begin position="182"/>
        <end position="207"/>
    </location>
</feature>
<feature type="transmembrane region" description="Helical" evidence="1">
    <location>
        <begin position="297"/>
        <end position="315"/>
    </location>
</feature>
<proteinExistence type="predicted"/>
<evidence type="ECO:0000313" key="2">
    <source>
        <dbReference type="EMBL" id="RKD32062.1"/>
    </source>
</evidence>
<feature type="transmembrane region" description="Helical" evidence="1">
    <location>
        <begin position="219"/>
        <end position="241"/>
    </location>
</feature>
<protein>
    <recommendedName>
        <fullName evidence="4">Transporter</fullName>
    </recommendedName>
</protein>
<feature type="transmembrane region" description="Helical" evidence="1">
    <location>
        <begin position="12"/>
        <end position="33"/>
    </location>
</feature>
<keyword evidence="1" id="KW-0812">Transmembrane</keyword>
<feature type="transmembrane region" description="Helical" evidence="1">
    <location>
        <begin position="261"/>
        <end position="285"/>
    </location>
</feature>